<feature type="signal peptide" evidence="1">
    <location>
        <begin position="1"/>
        <end position="27"/>
    </location>
</feature>
<protein>
    <submittedName>
        <fullName evidence="3">CHAT domain-containing protein</fullName>
    </submittedName>
</protein>
<accession>A0ABR8ABP8</accession>
<feature type="chain" id="PRO_5045872580" evidence="1">
    <location>
        <begin position="28"/>
        <end position="476"/>
    </location>
</feature>
<dbReference type="EMBL" id="JACJQH010000028">
    <property type="protein sequence ID" value="MBD2197402.1"/>
    <property type="molecule type" value="Genomic_DNA"/>
</dbReference>
<gene>
    <name evidence="3" type="ORF">H6G24_18155</name>
</gene>
<name>A0ABR8ABP8_9CYAN</name>
<evidence type="ECO:0000313" key="4">
    <source>
        <dbReference type="Proteomes" id="UP000658514"/>
    </source>
</evidence>
<dbReference type="Pfam" id="PF12770">
    <property type="entry name" value="CHAT"/>
    <property type="match status" value="1"/>
</dbReference>
<dbReference type="PANTHER" id="PTHR10098">
    <property type="entry name" value="RAPSYN-RELATED"/>
    <property type="match status" value="1"/>
</dbReference>
<dbReference type="Proteomes" id="UP000658514">
    <property type="component" value="Unassembled WGS sequence"/>
</dbReference>
<evidence type="ECO:0000313" key="3">
    <source>
        <dbReference type="EMBL" id="MBD2197402.1"/>
    </source>
</evidence>
<organism evidence="3 4">
    <name type="scientific">Calothrix parietina FACHB-288</name>
    <dbReference type="NCBI Taxonomy" id="2692896"/>
    <lineage>
        <taxon>Bacteria</taxon>
        <taxon>Bacillati</taxon>
        <taxon>Cyanobacteriota</taxon>
        <taxon>Cyanophyceae</taxon>
        <taxon>Nostocales</taxon>
        <taxon>Calotrichaceae</taxon>
        <taxon>Calothrix</taxon>
    </lineage>
</organism>
<keyword evidence="1" id="KW-0732">Signal</keyword>
<evidence type="ECO:0000259" key="2">
    <source>
        <dbReference type="Pfam" id="PF12770"/>
    </source>
</evidence>
<sequence>MQRKLALVFISCVTCLTLPLASTIALDKAPVSLKNLNQTSILKKQTPISQNLLKSLIAQNQPTDALEISERGRERGLVDLLAQSLPTKNADTPRVEEIKQVAKSQNATLVQYSLLQADVTVDGKRQTQDSELVIWVIPPNGEISLRKVDLQAWQQKSKRSLADLIKQIQPTSKARNELNKGIIKITESKQSNSDLTWKQLHQLLIQPIADLLPENPDSRVIFIPQDKLFLVPFAALQDENNKYLIEKYTISTVPAIQVLDLLAKRSAANTNGNENVLVVGNPTLPNKPLYEDEKFNQLPPLPGTEKEAKSIANIYNTQALIGDAATETNVVQQMSNARMIHLATTGFLAQALEIPGLLAFTPSSQDDGWLTSSEVNKLKLKADLVVLSTCDSALGKITGDGVIGLSRAFFVAGANSVIGTLGDIPDAPTAELMTEFHKNLSKNSDKAAALRQAMLATMKQHPNPLDWGMFILVGLP</sequence>
<proteinExistence type="predicted"/>
<dbReference type="PANTHER" id="PTHR10098:SF108">
    <property type="entry name" value="TETRATRICOPEPTIDE REPEAT PROTEIN 28"/>
    <property type="match status" value="1"/>
</dbReference>
<keyword evidence="4" id="KW-1185">Reference proteome</keyword>
<comment type="caution">
    <text evidence="3">The sequence shown here is derived from an EMBL/GenBank/DDBJ whole genome shotgun (WGS) entry which is preliminary data.</text>
</comment>
<feature type="domain" description="CHAT" evidence="2">
    <location>
        <begin position="198"/>
        <end position="474"/>
    </location>
</feature>
<reference evidence="3 4" key="1">
    <citation type="journal article" date="2020" name="ISME J.">
        <title>Comparative genomics reveals insights into cyanobacterial evolution and habitat adaptation.</title>
        <authorList>
            <person name="Chen M.Y."/>
            <person name="Teng W.K."/>
            <person name="Zhao L."/>
            <person name="Hu C.X."/>
            <person name="Zhou Y.K."/>
            <person name="Han B.P."/>
            <person name="Song L.R."/>
            <person name="Shu W.S."/>
        </authorList>
    </citation>
    <scope>NUCLEOTIDE SEQUENCE [LARGE SCALE GENOMIC DNA]</scope>
    <source>
        <strain evidence="3 4">FACHB-288</strain>
    </source>
</reference>
<dbReference type="RefSeq" id="WP_190544374.1">
    <property type="nucleotide sequence ID" value="NZ_CAWPNO010000060.1"/>
</dbReference>
<dbReference type="InterPro" id="IPR024983">
    <property type="entry name" value="CHAT_dom"/>
</dbReference>
<evidence type="ECO:0000256" key="1">
    <source>
        <dbReference type="SAM" id="SignalP"/>
    </source>
</evidence>